<accession>A0A251SQ49</accession>
<gene>
    <name evidence="1" type="ORF">HannXRQ_Chr13g0396861</name>
</gene>
<dbReference type="EMBL" id="CM007902">
    <property type="protein sequence ID" value="OTG00960.1"/>
    <property type="molecule type" value="Genomic_DNA"/>
</dbReference>
<keyword evidence="2" id="KW-1185">Reference proteome</keyword>
<dbReference type="InParanoid" id="A0A251SQ49"/>
<dbReference type="AlphaFoldDB" id="A0A251SQ49"/>
<dbReference type="Proteomes" id="UP000215914">
    <property type="component" value="Chromosome 13"/>
</dbReference>
<reference evidence="2" key="1">
    <citation type="journal article" date="2017" name="Nature">
        <title>The sunflower genome provides insights into oil metabolism, flowering and Asterid evolution.</title>
        <authorList>
            <person name="Badouin H."/>
            <person name="Gouzy J."/>
            <person name="Grassa C.J."/>
            <person name="Murat F."/>
            <person name="Staton S.E."/>
            <person name="Cottret L."/>
            <person name="Lelandais-Briere C."/>
            <person name="Owens G.L."/>
            <person name="Carrere S."/>
            <person name="Mayjonade B."/>
            <person name="Legrand L."/>
            <person name="Gill N."/>
            <person name="Kane N.C."/>
            <person name="Bowers J.E."/>
            <person name="Hubner S."/>
            <person name="Bellec A."/>
            <person name="Berard A."/>
            <person name="Berges H."/>
            <person name="Blanchet N."/>
            <person name="Boniface M.C."/>
            <person name="Brunel D."/>
            <person name="Catrice O."/>
            <person name="Chaidir N."/>
            <person name="Claudel C."/>
            <person name="Donnadieu C."/>
            <person name="Faraut T."/>
            <person name="Fievet G."/>
            <person name="Helmstetter N."/>
            <person name="King M."/>
            <person name="Knapp S.J."/>
            <person name="Lai Z."/>
            <person name="Le Paslier M.C."/>
            <person name="Lippi Y."/>
            <person name="Lorenzon L."/>
            <person name="Mandel J.R."/>
            <person name="Marage G."/>
            <person name="Marchand G."/>
            <person name="Marquand E."/>
            <person name="Bret-Mestries E."/>
            <person name="Morien E."/>
            <person name="Nambeesan S."/>
            <person name="Nguyen T."/>
            <person name="Pegot-Espagnet P."/>
            <person name="Pouilly N."/>
            <person name="Raftis F."/>
            <person name="Sallet E."/>
            <person name="Schiex T."/>
            <person name="Thomas J."/>
            <person name="Vandecasteele C."/>
            <person name="Vares D."/>
            <person name="Vear F."/>
            <person name="Vautrin S."/>
            <person name="Crespi M."/>
            <person name="Mangin B."/>
            <person name="Burke J.M."/>
            <person name="Salse J."/>
            <person name="Munos S."/>
            <person name="Vincourt P."/>
            <person name="Rieseberg L.H."/>
            <person name="Langlade N.B."/>
        </authorList>
    </citation>
    <scope>NUCLEOTIDE SEQUENCE [LARGE SCALE GENOMIC DNA]</scope>
    <source>
        <strain evidence="2">cv. SF193</strain>
    </source>
</reference>
<evidence type="ECO:0000313" key="2">
    <source>
        <dbReference type="Proteomes" id="UP000215914"/>
    </source>
</evidence>
<organism evidence="1 2">
    <name type="scientific">Helianthus annuus</name>
    <name type="common">Common sunflower</name>
    <dbReference type="NCBI Taxonomy" id="4232"/>
    <lineage>
        <taxon>Eukaryota</taxon>
        <taxon>Viridiplantae</taxon>
        <taxon>Streptophyta</taxon>
        <taxon>Embryophyta</taxon>
        <taxon>Tracheophyta</taxon>
        <taxon>Spermatophyta</taxon>
        <taxon>Magnoliopsida</taxon>
        <taxon>eudicotyledons</taxon>
        <taxon>Gunneridae</taxon>
        <taxon>Pentapetalae</taxon>
        <taxon>asterids</taxon>
        <taxon>campanulids</taxon>
        <taxon>Asterales</taxon>
        <taxon>Asteraceae</taxon>
        <taxon>Asteroideae</taxon>
        <taxon>Heliantheae alliance</taxon>
        <taxon>Heliantheae</taxon>
        <taxon>Helianthus</taxon>
    </lineage>
</organism>
<proteinExistence type="predicted"/>
<evidence type="ECO:0000313" key="1">
    <source>
        <dbReference type="EMBL" id="OTG00960.1"/>
    </source>
</evidence>
<name>A0A251SQ49_HELAN</name>
<protein>
    <submittedName>
        <fullName evidence="1">Uncharacterized protein</fullName>
    </submittedName>
</protein>
<sequence>MRLSSNSRIPLVFSSLPESSSVYSPTIAPNCAMEIEYQVPPHRNATPLLSKGSHLELKVKVLLNSIVHSCTDRSRVVRATLSGPVTRLLNRSSCWFTMAKRSVHACLGYSSGLV</sequence>